<gene>
    <name evidence="2" type="ORF">ERS852450_02998</name>
</gene>
<proteinExistence type="predicted"/>
<dbReference type="Proteomes" id="UP000095679">
    <property type="component" value="Unassembled WGS sequence"/>
</dbReference>
<evidence type="ECO:0008006" key="4">
    <source>
        <dbReference type="Google" id="ProtNLM"/>
    </source>
</evidence>
<reference evidence="2 3" key="1">
    <citation type="submission" date="2015-09" db="EMBL/GenBank/DDBJ databases">
        <authorList>
            <consortium name="Pathogen Informatics"/>
        </authorList>
    </citation>
    <scope>NUCLEOTIDE SEQUENCE [LARGE SCALE GENOMIC DNA]</scope>
    <source>
        <strain evidence="2 3">2789STDY5834835</strain>
    </source>
</reference>
<evidence type="ECO:0000313" key="2">
    <source>
        <dbReference type="EMBL" id="CUP06648.1"/>
    </source>
</evidence>
<evidence type="ECO:0000256" key="1">
    <source>
        <dbReference type="SAM" id="Coils"/>
    </source>
</evidence>
<dbReference type="EMBL" id="CYZL01000039">
    <property type="protein sequence ID" value="CUP06648.1"/>
    <property type="molecule type" value="Genomic_DNA"/>
</dbReference>
<keyword evidence="1" id="KW-0175">Coiled coil</keyword>
<sequence length="140" mass="16585">MNIKQVLDDYVDACELVRETEDDIAELEQKQSVVTSDKVKGSMNEHPYTQQSFNIEGLAYDEKRNERLTKEMDILSKRREKANRVRLQALEVINQAPIRIQRIIRFRYEKKLTWEEVADRMKGSTSGGLKMELKRFFEEK</sequence>
<feature type="coiled-coil region" evidence="1">
    <location>
        <begin position="10"/>
        <end position="37"/>
    </location>
</feature>
<dbReference type="AlphaFoldDB" id="A0A174KA57"/>
<dbReference type="RefSeq" id="WP_055299864.1">
    <property type="nucleotide sequence ID" value="NZ_BLYK01000040.1"/>
</dbReference>
<evidence type="ECO:0000313" key="3">
    <source>
        <dbReference type="Proteomes" id="UP000095679"/>
    </source>
</evidence>
<protein>
    <recommendedName>
        <fullName evidence="4">RNA polymerase subunit sigma-70</fullName>
    </recommendedName>
</protein>
<name>A0A174KA57_9FIRM</name>
<accession>A0A174KA57</accession>
<organism evidence="2 3">
    <name type="scientific">Anaerobutyricum hallii</name>
    <dbReference type="NCBI Taxonomy" id="39488"/>
    <lineage>
        <taxon>Bacteria</taxon>
        <taxon>Bacillati</taxon>
        <taxon>Bacillota</taxon>
        <taxon>Clostridia</taxon>
        <taxon>Lachnospirales</taxon>
        <taxon>Lachnospiraceae</taxon>
        <taxon>Anaerobutyricum</taxon>
    </lineage>
</organism>